<comment type="subcellular location">
    <subcellularLocation>
        <location evidence="1">Membrane</location>
    </subcellularLocation>
</comment>
<evidence type="ECO:0000313" key="9">
    <source>
        <dbReference type="EMBL" id="ACL73810.1"/>
    </source>
</evidence>
<dbReference type="GO" id="GO:0016746">
    <property type="term" value="F:acyltransferase activity"/>
    <property type="evidence" value="ECO:0007669"/>
    <property type="project" value="UniProtKB-KW"/>
</dbReference>
<dbReference type="AlphaFoldDB" id="B8GMZ5"/>
<feature type="domain" description="Phospholipid/glycerol acyltransferase" evidence="8">
    <location>
        <begin position="70"/>
        <end position="181"/>
    </location>
</feature>
<dbReference type="GO" id="GO:0016020">
    <property type="term" value="C:membrane"/>
    <property type="evidence" value="ECO:0007669"/>
    <property type="project" value="UniProtKB-SubCell"/>
</dbReference>
<dbReference type="eggNOG" id="COG0204">
    <property type="taxonomic scope" value="Bacteria"/>
</dbReference>
<organism evidence="9 10">
    <name type="scientific">Thioalkalivibrio sulfidiphilus (strain HL-EbGR7)</name>
    <dbReference type="NCBI Taxonomy" id="396588"/>
    <lineage>
        <taxon>Bacteria</taxon>
        <taxon>Pseudomonadati</taxon>
        <taxon>Pseudomonadota</taxon>
        <taxon>Gammaproteobacteria</taxon>
        <taxon>Chromatiales</taxon>
        <taxon>Ectothiorhodospiraceae</taxon>
        <taxon>Thioalkalivibrio</taxon>
    </lineage>
</organism>
<evidence type="ECO:0000256" key="6">
    <source>
        <dbReference type="ARBA" id="ARBA00023136"/>
    </source>
</evidence>
<dbReference type="EMBL" id="CP001339">
    <property type="protein sequence ID" value="ACL73810.1"/>
    <property type="molecule type" value="Genomic_DNA"/>
</dbReference>
<evidence type="ECO:0000256" key="1">
    <source>
        <dbReference type="ARBA" id="ARBA00004370"/>
    </source>
</evidence>
<dbReference type="SMART" id="SM00563">
    <property type="entry name" value="PlsC"/>
    <property type="match status" value="1"/>
</dbReference>
<keyword evidence="3" id="KW-0812">Transmembrane</keyword>
<dbReference type="Pfam" id="PF01553">
    <property type="entry name" value="Acyltransferase"/>
    <property type="match status" value="1"/>
</dbReference>
<evidence type="ECO:0000256" key="2">
    <source>
        <dbReference type="ARBA" id="ARBA00022679"/>
    </source>
</evidence>
<keyword evidence="10" id="KW-1185">Reference proteome</keyword>
<dbReference type="GO" id="GO:0006629">
    <property type="term" value="P:lipid metabolic process"/>
    <property type="evidence" value="ECO:0007669"/>
    <property type="project" value="UniProtKB-KW"/>
</dbReference>
<dbReference type="PANTHER" id="PTHR23063">
    <property type="entry name" value="PHOSPHOLIPID ACYLTRANSFERASE"/>
    <property type="match status" value="1"/>
</dbReference>
<dbReference type="PANTHER" id="PTHR23063:SF52">
    <property type="entry name" value="LYSOPHOSPHATIDYLCHOLINE ACYLTRANSFERASE"/>
    <property type="match status" value="1"/>
</dbReference>
<evidence type="ECO:0000256" key="3">
    <source>
        <dbReference type="ARBA" id="ARBA00022692"/>
    </source>
</evidence>
<dbReference type="InterPro" id="IPR002123">
    <property type="entry name" value="Plipid/glycerol_acylTrfase"/>
</dbReference>
<protein>
    <submittedName>
        <fullName evidence="9">Lyso-ornithine lipid acyltransferase</fullName>
    </submittedName>
</protein>
<keyword evidence="5" id="KW-0443">Lipid metabolism</keyword>
<dbReference type="SUPFAM" id="SSF69593">
    <property type="entry name" value="Glycerol-3-phosphate (1)-acyltransferase"/>
    <property type="match status" value="1"/>
</dbReference>
<reference evidence="9 10" key="1">
    <citation type="journal article" date="2011" name="Stand. Genomic Sci.">
        <title>Complete genome sequence of 'Thioalkalivibrio sulfidophilus' HL-EbGr7.</title>
        <authorList>
            <person name="Muyzer G."/>
            <person name="Sorokin D.Y."/>
            <person name="Mavromatis K."/>
            <person name="Lapidus A."/>
            <person name="Clum A."/>
            <person name="Ivanova N."/>
            <person name="Pati A."/>
            <person name="d'Haeseleer P."/>
            <person name="Woyke T."/>
            <person name="Kyrpides N.C."/>
        </authorList>
    </citation>
    <scope>NUCLEOTIDE SEQUENCE [LARGE SCALE GENOMIC DNA]</scope>
    <source>
        <strain evidence="9 10">HL-EbGR7</strain>
    </source>
</reference>
<dbReference type="HOGENOM" id="CLU_027938_0_1_6"/>
<dbReference type="KEGG" id="tgr:Tgr7_2735"/>
<keyword evidence="4" id="KW-1133">Transmembrane helix</keyword>
<keyword evidence="6" id="KW-0472">Membrane</keyword>
<evidence type="ECO:0000256" key="7">
    <source>
        <dbReference type="ARBA" id="ARBA00023315"/>
    </source>
</evidence>
<accession>B8GMZ5</accession>
<gene>
    <name evidence="9" type="ordered locus">Tgr7_2735</name>
</gene>
<keyword evidence="2 9" id="KW-0808">Transferase</keyword>
<evidence type="ECO:0000256" key="4">
    <source>
        <dbReference type="ARBA" id="ARBA00022989"/>
    </source>
</evidence>
<proteinExistence type="predicted"/>
<dbReference type="STRING" id="396588.Tgr7_2735"/>
<name>B8GMZ5_THISH</name>
<evidence type="ECO:0000256" key="5">
    <source>
        <dbReference type="ARBA" id="ARBA00023098"/>
    </source>
</evidence>
<evidence type="ECO:0000313" key="10">
    <source>
        <dbReference type="Proteomes" id="UP000002383"/>
    </source>
</evidence>
<dbReference type="Proteomes" id="UP000002383">
    <property type="component" value="Chromosome"/>
</dbReference>
<dbReference type="CDD" id="cd07989">
    <property type="entry name" value="LPLAT_AGPAT-like"/>
    <property type="match status" value="1"/>
</dbReference>
<evidence type="ECO:0000259" key="8">
    <source>
        <dbReference type="SMART" id="SM00563"/>
    </source>
</evidence>
<sequence precursor="true">MKSLRVTFRLMLLLAHMLIGMAAILAIGHQRDGHIPRGRFERAVRWWLGRIPRIAGVRVHARGVPADGPVLVVSNHVSWLDIPVLGGLESVGFLSKAEVRRWPMIGWLAARTGTLFIRRGANMSNAVSEAIAGDLRRGRRVHVFAEATTTDGSDVRRFHPRLLAAAQDTGSPIQPVAIRYLPTPDGRPSPAPYYGDATLLSSVIQVLAEPRLDVEVSFLPVIHPEGRERRELADAAHQAVRAVVVSQAVTDTPERT</sequence>
<keyword evidence="7 9" id="KW-0012">Acyltransferase</keyword>